<dbReference type="PANTHER" id="PTHR35936:SF19">
    <property type="entry name" value="AMINO-ACID-BINDING PROTEIN YXEM-RELATED"/>
    <property type="match status" value="1"/>
</dbReference>
<evidence type="ECO:0000256" key="3">
    <source>
        <dbReference type="SAM" id="SignalP"/>
    </source>
</evidence>
<feature type="signal peptide" evidence="3">
    <location>
        <begin position="1"/>
        <end position="31"/>
    </location>
</feature>
<evidence type="ECO:0000313" key="6">
    <source>
        <dbReference type="EMBL" id="MFC7581919.1"/>
    </source>
</evidence>
<evidence type="ECO:0000313" key="7">
    <source>
        <dbReference type="Proteomes" id="UP001596527"/>
    </source>
</evidence>
<dbReference type="Pfam" id="PF00497">
    <property type="entry name" value="SBP_bac_3"/>
    <property type="match status" value="1"/>
</dbReference>
<dbReference type="SMART" id="SM00079">
    <property type="entry name" value="PBPe"/>
    <property type="match status" value="1"/>
</dbReference>
<evidence type="ECO:0000256" key="1">
    <source>
        <dbReference type="ARBA" id="ARBA00022729"/>
    </source>
</evidence>
<feature type="compositionally biased region" description="Low complexity" evidence="2">
    <location>
        <begin position="30"/>
        <end position="51"/>
    </location>
</feature>
<comment type="caution">
    <text evidence="6">The sequence shown here is derived from an EMBL/GenBank/DDBJ whole genome shotgun (WGS) entry which is preliminary data.</text>
</comment>
<feature type="chain" id="PRO_5047422473" evidence="3">
    <location>
        <begin position="32"/>
        <end position="294"/>
    </location>
</feature>
<dbReference type="PROSITE" id="PS51257">
    <property type="entry name" value="PROKAR_LIPOPROTEIN"/>
    <property type="match status" value="1"/>
</dbReference>
<dbReference type="EMBL" id="JBHTEF010000001">
    <property type="protein sequence ID" value="MFC7581919.1"/>
    <property type="molecule type" value="Genomic_DNA"/>
</dbReference>
<protein>
    <submittedName>
        <fullName evidence="6">ABC transporter substrate-binding protein</fullName>
    </submittedName>
</protein>
<keyword evidence="7" id="KW-1185">Reference proteome</keyword>
<gene>
    <name evidence="6" type="ORF">ACFQWG_12005</name>
</gene>
<dbReference type="CDD" id="cd13530">
    <property type="entry name" value="PBP2_peptides_like"/>
    <property type="match status" value="1"/>
</dbReference>
<dbReference type="Gene3D" id="3.40.190.10">
    <property type="entry name" value="Periplasmic binding protein-like II"/>
    <property type="match status" value="2"/>
</dbReference>
<feature type="region of interest" description="Disordered" evidence="2">
    <location>
        <begin position="30"/>
        <end position="55"/>
    </location>
</feature>
<accession>A0ABW2SQ04</accession>
<dbReference type="SUPFAM" id="SSF53850">
    <property type="entry name" value="Periplasmic binding protein-like II"/>
    <property type="match status" value="1"/>
</dbReference>
<dbReference type="InterPro" id="IPR001638">
    <property type="entry name" value="Solute-binding_3/MltF_N"/>
</dbReference>
<proteinExistence type="predicted"/>
<dbReference type="SMART" id="SM00062">
    <property type="entry name" value="PBPb"/>
    <property type="match status" value="1"/>
</dbReference>
<evidence type="ECO:0000259" key="4">
    <source>
        <dbReference type="SMART" id="SM00062"/>
    </source>
</evidence>
<dbReference type="Proteomes" id="UP001596527">
    <property type="component" value="Unassembled WGS sequence"/>
</dbReference>
<dbReference type="RefSeq" id="WP_380975627.1">
    <property type="nucleotide sequence ID" value="NZ_JBHTEF010000001.1"/>
</dbReference>
<dbReference type="PANTHER" id="PTHR35936">
    <property type="entry name" value="MEMBRANE-BOUND LYTIC MUREIN TRANSGLYCOSYLASE F"/>
    <property type="match status" value="1"/>
</dbReference>
<evidence type="ECO:0000259" key="5">
    <source>
        <dbReference type="SMART" id="SM00079"/>
    </source>
</evidence>
<feature type="domain" description="Solute-binding protein family 3/N-terminal" evidence="4">
    <location>
        <begin position="59"/>
        <end position="287"/>
    </location>
</feature>
<feature type="domain" description="Ionotropic glutamate receptor C-terminal" evidence="5">
    <location>
        <begin position="59"/>
        <end position="286"/>
    </location>
</feature>
<sequence>MARSSRVQLVVGGAALALALGLAGCSSGGSAESSASGDASGQPASGAGPADLDTVTPGKLTIATAEPAYSPWVENDDPASGEGFEAAVAYAVADQLGYSTDDVEWARSTFDSAIAPGAKDWDLNLQQFSITDERKEAVDFSSPYYTTAQAVVTVAGSPAADAGSLADLADVSFGVQTGTTSLSVLEDSVDLSSDPLLFNSNPDTVQALKGGQVQAIVVDLPTALYLVSAELDDGVVVGQFSDTSGGDQFGIVLPKGSPLTAPVSDAVDALREDGTLDRLQQTWLSDSVDVPVLK</sequence>
<dbReference type="InterPro" id="IPR001320">
    <property type="entry name" value="Iontro_rcpt_C"/>
</dbReference>
<evidence type="ECO:0000256" key="2">
    <source>
        <dbReference type="SAM" id="MobiDB-lite"/>
    </source>
</evidence>
<name>A0ABW2SQ04_9ACTO</name>
<reference evidence="7" key="1">
    <citation type="journal article" date="2019" name="Int. J. Syst. Evol. Microbiol.">
        <title>The Global Catalogue of Microorganisms (GCM) 10K type strain sequencing project: providing services to taxonomists for standard genome sequencing and annotation.</title>
        <authorList>
            <consortium name="The Broad Institute Genomics Platform"/>
            <consortium name="The Broad Institute Genome Sequencing Center for Infectious Disease"/>
            <person name="Wu L."/>
            <person name="Ma J."/>
        </authorList>
    </citation>
    <scope>NUCLEOTIDE SEQUENCE [LARGE SCALE GENOMIC DNA]</scope>
    <source>
        <strain evidence="7">CCUG 56698</strain>
    </source>
</reference>
<keyword evidence="1 3" id="KW-0732">Signal</keyword>
<organism evidence="6 7">
    <name type="scientific">Schaalia naturae</name>
    <dbReference type="NCBI Taxonomy" id="635203"/>
    <lineage>
        <taxon>Bacteria</taxon>
        <taxon>Bacillati</taxon>
        <taxon>Actinomycetota</taxon>
        <taxon>Actinomycetes</taxon>
        <taxon>Actinomycetales</taxon>
        <taxon>Actinomycetaceae</taxon>
        <taxon>Schaalia</taxon>
    </lineage>
</organism>